<sequence>MRKDYDVTIPDMLFPSDNELEIPTLDINMQAENCQIPFLCFGEQKRTYNMNGAGTLHFYTDDYRFTSVYEHPEKIYKQHHPANIVEPNFSLFNETPISFGMQALYKKRWIARAMQTRGIGIFVDLNVAQKWYQLNMLGVPRGWRAFATRGYSDRLNNLAFELSIARDWALGKTPLFVIYGGGNECRRFAQENGCIYINPVVTTKKKIEAVKKIQEGVAFFNEEFSVKKELEKLTPFTHQIEDFSSNSKQNIENKDSLFNDK</sequence>
<evidence type="ECO:0000313" key="1">
    <source>
        <dbReference type="EMBL" id="DAE14472.1"/>
    </source>
</evidence>
<evidence type="ECO:0008006" key="2">
    <source>
        <dbReference type="Google" id="ProtNLM"/>
    </source>
</evidence>
<dbReference type="InterPro" id="IPR025530">
    <property type="entry name" value="DUF4417"/>
</dbReference>
<dbReference type="EMBL" id="BK015583">
    <property type="protein sequence ID" value="DAE14472.1"/>
    <property type="molecule type" value="Genomic_DNA"/>
</dbReference>
<name>A0A8S5Q5X4_9CAUD</name>
<dbReference type="Pfam" id="PF14386">
    <property type="entry name" value="DUF4417"/>
    <property type="match status" value="1"/>
</dbReference>
<protein>
    <recommendedName>
        <fullName evidence="2">DUF4417 domain-containing protein</fullName>
    </recommendedName>
</protein>
<accession>A0A8S5Q5X4</accession>
<proteinExistence type="predicted"/>
<organism evidence="1">
    <name type="scientific">Siphoviridae sp. ctHiz26</name>
    <dbReference type="NCBI Taxonomy" id="2825423"/>
    <lineage>
        <taxon>Viruses</taxon>
        <taxon>Duplodnaviria</taxon>
        <taxon>Heunggongvirae</taxon>
        <taxon>Uroviricota</taxon>
        <taxon>Caudoviricetes</taxon>
    </lineage>
</organism>
<reference evidence="1" key="1">
    <citation type="journal article" date="2021" name="Proc. Natl. Acad. Sci. U.S.A.">
        <title>A Catalog of Tens of Thousands of Viruses from Human Metagenomes Reveals Hidden Associations with Chronic Diseases.</title>
        <authorList>
            <person name="Tisza M.J."/>
            <person name="Buck C.B."/>
        </authorList>
    </citation>
    <scope>NUCLEOTIDE SEQUENCE</scope>
    <source>
        <strain evidence="1">CtHiz26</strain>
    </source>
</reference>